<protein>
    <submittedName>
        <fullName evidence="1">Uncharacterized protein</fullName>
    </submittedName>
</protein>
<organism evidence="1 2">
    <name type="scientific">Methanospirillum stamsii</name>
    <dbReference type="NCBI Taxonomy" id="1277351"/>
    <lineage>
        <taxon>Archaea</taxon>
        <taxon>Methanobacteriati</taxon>
        <taxon>Methanobacteriota</taxon>
        <taxon>Stenosarchaea group</taxon>
        <taxon>Methanomicrobia</taxon>
        <taxon>Methanomicrobiales</taxon>
        <taxon>Methanospirillaceae</taxon>
        <taxon>Methanospirillum</taxon>
    </lineage>
</organism>
<gene>
    <name evidence="1" type="ORF">DLD82_15985</name>
</gene>
<dbReference type="Proteomes" id="UP000245934">
    <property type="component" value="Unassembled WGS sequence"/>
</dbReference>
<evidence type="ECO:0000313" key="2">
    <source>
        <dbReference type="Proteomes" id="UP000245934"/>
    </source>
</evidence>
<dbReference type="AlphaFoldDB" id="A0A2V2MQ00"/>
<accession>A0A2V2MQ00</accession>
<evidence type="ECO:0000313" key="1">
    <source>
        <dbReference type="EMBL" id="PWR70304.1"/>
    </source>
</evidence>
<comment type="caution">
    <text evidence="1">The sequence shown here is derived from an EMBL/GenBank/DDBJ whole genome shotgun (WGS) entry which is preliminary data.</text>
</comment>
<dbReference type="EMBL" id="QGMZ01000044">
    <property type="protein sequence ID" value="PWR70304.1"/>
    <property type="molecule type" value="Genomic_DNA"/>
</dbReference>
<reference evidence="1 2" key="1">
    <citation type="submission" date="2018-05" db="EMBL/GenBank/DDBJ databases">
        <title>Draft genome of Methanospirillum stamsii Pt1.</title>
        <authorList>
            <person name="Dueholm M.S."/>
            <person name="Nielsen P.H."/>
            <person name="Bakmann L.F."/>
            <person name="Otzen D.E."/>
        </authorList>
    </citation>
    <scope>NUCLEOTIDE SEQUENCE [LARGE SCALE GENOMIC DNA]</scope>
    <source>
        <strain evidence="1 2">Pt1</strain>
    </source>
</reference>
<dbReference type="OrthoDB" id="117298at2157"/>
<sequence length="259" mass="28059">MLFHMRRWKLFICGLLILIAVPAFSALATEIAESSPSLGTDDVPSNLTVSVQLDQEGKSITATFRGGKGQSLLKKINLNVIYPDGTKVNGVLGNVVGESVVLQGSGCGDQVMGTSYYLNGQSYAFLNEKMHYISGICPADYSPYTDPCAEIAASPAMNPDPVQDIPQNKSVIIQANVDISTIEVQFRGGFGQNMIKTLQVSRIGPDGSAETKNLGNMIGDEVTFTATNNCMDRIAANVSFIDGTRYHFYDEVLHISRYQ</sequence>
<name>A0A2V2MQ00_9EURY</name>
<proteinExistence type="predicted"/>
<keyword evidence="2" id="KW-1185">Reference proteome</keyword>
<dbReference type="RefSeq" id="WP_109942130.1">
    <property type="nucleotide sequence ID" value="NZ_QGMZ01000044.1"/>
</dbReference>